<name>A0A8H5PKH5_9HYPO</name>
<dbReference type="EMBL" id="JAAOAS010000061">
    <property type="protein sequence ID" value="KAF5598556.1"/>
    <property type="molecule type" value="Genomic_DNA"/>
</dbReference>
<feature type="region of interest" description="Disordered" evidence="1">
    <location>
        <begin position="153"/>
        <end position="203"/>
    </location>
</feature>
<keyword evidence="3" id="KW-1185">Reference proteome</keyword>
<feature type="compositionally biased region" description="Acidic residues" evidence="1">
    <location>
        <begin position="153"/>
        <end position="180"/>
    </location>
</feature>
<evidence type="ECO:0000313" key="3">
    <source>
        <dbReference type="Proteomes" id="UP000546213"/>
    </source>
</evidence>
<dbReference type="OrthoDB" id="5105770at2759"/>
<comment type="caution">
    <text evidence="2">The sequence shown here is derived from an EMBL/GenBank/DDBJ whole genome shotgun (WGS) entry which is preliminary data.</text>
</comment>
<feature type="compositionally biased region" description="Basic and acidic residues" evidence="1">
    <location>
        <begin position="243"/>
        <end position="272"/>
    </location>
</feature>
<evidence type="ECO:0000256" key="1">
    <source>
        <dbReference type="SAM" id="MobiDB-lite"/>
    </source>
</evidence>
<gene>
    <name evidence="2" type="ORF">FPCIR_3119</name>
</gene>
<feature type="compositionally biased region" description="Acidic residues" evidence="1">
    <location>
        <begin position="277"/>
        <end position="292"/>
    </location>
</feature>
<dbReference type="Proteomes" id="UP000546213">
    <property type="component" value="Unassembled WGS sequence"/>
</dbReference>
<dbReference type="AlphaFoldDB" id="A0A8H5PKH5"/>
<accession>A0A8H5PKH5</accession>
<sequence>MPGGDVTTEVLLKVTDRDLEQADTVFESFLPHDAIKPYLTGPETGTALRQITKYFEPKDHKQSFSIGTTEGNKCQVQFHLQDGFLRSPPPCVGALLQGAQRTLLEQDVEFSYRIPEARMLLPKDFGLQLIKLARTNREDFRLMWFGITLTDQDEESPGVEDMNPDDDCSEASDVGEDSDSTDGGSEYCPSDQDDDDDDGDGDFCTDQNLTILNSYLAMLGSRRNVLGPLSYQRPTRPASLSQIREEHGDEPVRQDPERGSKPEKGAREKTDAQETFLVEEEREESDDEESLGAEDGLSGQKYYETEVNFRKFNAQIPEYLAKMQYINLEDSMDVKSCMEKILSENERKKLRFSEQDEEAMAQTLPDGRAYQQVARNDDIRSIITKHQQRYLELIQNHVRFYFAVGDRQLLHNAMRGWMLLLVANATSEATARVARMLTHPSAQYLPIQYALGKDTWSPDMFSTVNNIDMRYSGEPKDVLAAIVL</sequence>
<organism evidence="2 3">
    <name type="scientific">Fusarium pseudocircinatum</name>
    <dbReference type="NCBI Taxonomy" id="56676"/>
    <lineage>
        <taxon>Eukaryota</taxon>
        <taxon>Fungi</taxon>
        <taxon>Dikarya</taxon>
        <taxon>Ascomycota</taxon>
        <taxon>Pezizomycotina</taxon>
        <taxon>Sordariomycetes</taxon>
        <taxon>Hypocreomycetidae</taxon>
        <taxon>Hypocreales</taxon>
        <taxon>Nectriaceae</taxon>
        <taxon>Fusarium</taxon>
        <taxon>Fusarium fujikuroi species complex</taxon>
    </lineage>
</organism>
<proteinExistence type="predicted"/>
<reference evidence="2 3" key="1">
    <citation type="submission" date="2020-05" db="EMBL/GenBank/DDBJ databases">
        <title>Identification and distribution of gene clusters putatively required for synthesis of sphingolipid metabolism inhibitors in phylogenetically diverse species of the filamentous fungus Fusarium.</title>
        <authorList>
            <person name="Kim H.-S."/>
            <person name="Busman M."/>
            <person name="Brown D.W."/>
            <person name="Divon H."/>
            <person name="Uhlig S."/>
            <person name="Proctor R.H."/>
        </authorList>
    </citation>
    <scope>NUCLEOTIDE SEQUENCE [LARGE SCALE GENOMIC DNA]</scope>
    <source>
        <strain evidence="2 3">NRRL 36939</strain>
    </source>
</reference>
<protein>
    <submittedName>
        <fullName evidence="2">Uncharacterized protein</fullName>
    </submittedName>
</protein>
<evidence type="ECO:0000313" key="2">
    <source>
        <dbReference type="EMBL" id="KAF5598556.1"/>
    </source>
</evidence>
<feature type="region of interest" description="Disordered" evidence="1">
    <location>
        <begin position="227"/>
        <end position="298"/>
    </location>
</feature>
<feature type="compositionally biased region" description="Acidic residues" evidence="1">
    <location>
        <begin position="191"/>
        <end position="203"/>
    </location>
</feature>